<name>A0A6G7VQS0_9RHOB</name>
<dbReference type="SUPFAM" id="SSF111369">
    <property type="entry name" value="HlyD-like secretion proteins"/>
    <property type="match status" value="1"/>
</dbReference>
<geneLocation type="plasmid" evidence="5 6">
    <name>unnamed2</name>
</geneLocation>
<keyword evidence="2" id="KW-0175">Coiled coil</keyword>
<feature type="domain" description="CzcB-like barrel-sandwich hybrid" evidence="4">
    <location>
        <begin position="31"/>
        <end position="179"/>
    </location>
</feature>
<dbReference type="KEGG" id="mon:G8E03_15355"/>
<evidence type="ECO:0000259" key="4">
    <source>
        <dbReference type="Pfam" id="PF25973"/>
    </source>
</evidence>
<evidence type="ECO:0000313" key="6">
    <source>
        <dbReference type="Proteomes" id="UP000500791"/>
    </source>
</evidence>
<proteinExistence type="inferred from homology"/>
<dbReference type="InterPro" id="IPR006143">
    <property type="entry name" value="RND_pump_MFP"/>
</dbReference>
<dbReference type="GO" id="GO:0015562">
    <property type="term" value="F:efflux transmembrane transporter activity"/>
    <property type="evidence" value="ECO:0007669"/>
    <property type="project" value="TreeGrafter"/>
</dbReference>
<evidence type="ECO:0000256" key="2">
    <source>
        <dbReference type="SAM" id="Coils"/>
    </source>
</evidence>
<dbReference type="NCBIfam" id="TIGR01730">
    <property type="entry name" value="RND_mfp"/>
    <property type="match status" value="1"/>
</dbReference>
<dbReference type="GO" id="GO:1990281">
    <property type="term" value="C:efflux pump complex"/>
    <property type="evidence" value="ECO:0007669"/>
    <property type="project" value="TreeGrafter"/>
</dbReference>
<feature type="signal peptide" evidence="3">
    <location>
        <begin position="1"/>
        <end position="17"/>
    </location>
</feature>
<keyword evidence="6" id="KW-1185">Reference proteome</keyword>
<gene>
    <name evidence="5" type="ORF">G8E03_15355</name>
</gene>
<dbReference type="InterPro" id="IPR058647">
    <property type="entry name" value="BSH_CzcB-like"/>
</dbReference>
<keyword evidence="5" id="KW-0614">Plasmid</keyword>
<dbReference type="PANTHER" id="PTHR30469:SF15">
    <property type="entry name" value="HLYD FAMILY OF SECRETION PROTEINS"/>
    <property type="match status" value="1"/>
</dbReference>
<comment type="similarity">
    <text evidence="1">Belongs to the membrane fusion protein (MFP) (TC 8.A.1) family.</text>
</comment>
<keyword evidence="3" id="KW-0732">Signal</keyword>
<dbReference type="Gene3D" id="2.40.30.170">
    <property type="match status" value="1"/>
</dbReference>
<dbReference type="EMBL" id="CP049813">
    <property type="protein sequence ID" value="QIK42225.1"/>
    <property type="molecule type" value="Genomic_DNA"/>
</dbReference>
<dbReference type="Pfam" id="PF25973">
    <property type="entry name" value="BSH_CzcB"/>
    <property type="match status" value="1"/>
</dbReference>
<dbReference type="PANTHER" id="PTHR30469">
    <property type="entry name" value="MULTIDRUG RESISTANCE PROTEIN MDTA"/>
    <property type="match status" value="1"/>
</dbReference>
<dbReference type="Gene3D" id="2.40.50.100">
    <property type="match status" value="1"/>
</dbReference>
<dbReference type="Proteomes" id="UP000500791">
    <property type="component" value="Plasmid unnamed2"/>
</dbReference>
<dbReference type="Gene3D" id="1.10.287.470">
    <property type="entry name" value="Helix hairpin bin"/>
    <property type="match status" value="1"/>
</dbReference>
<evidence type="ECO:0000313" key="5">
    <source>
        <dbReference type="EMBL" id="QIK42225.1"/>
    </source>
</evidence>
<protein>
    <submittedName>
        <fullName evidence="5">Efflux RND transporter periplasmic adaptor subunit</fullName>
    </submittedName>
</protein>
<evidence type="ECO:0000256" key="1">
    <source>
        <dbReference type="ARBA" id="ARBA00009477"/>
    </source>
</evidence>
<feature type="chain" id="PRO_5026071992" evidence="3">
    <location>
        <begin position="18"/>
        <end position="262"/>
    </location>
</feature>
<reference evidence="5 6" key="1">
    <citation type="submission" date="2020-03" db="EMBL/GenBank/DDBJ databases">
        <title>Complete genome sequence of Monaibacterium sp. ALG8 with diverse plasmids.</title>
        <authorList>
            <person name="Sun C."/>
        </authorList>
    </citation>
    <scope>NUCLEOTIDE SEQUENCE [LARGE SCALE GENOMIC DNA]</scope>
    <source>
        <strain evidence="5 6">ALG8</strain>
        <plasmid evidence="5 6">unnamed2</plasmid>
    </source>
</reference>
<dbReference type="AlphaFoldDB" id="A0A6G7VQS0"/>
<feature type="coiled-coil region" evidence="2">
    <location>
        <begin position="114"/>
        <end position="148"/>
    </location>
</feature>
<dbReference type="RefSeq" id="WP_166194573.1">
    <property type="nucleotide sequence ID" value="NZ_CP049813.1"/>
</dbReference>
<organism evidence="5 6">
    <name type="scientific">Pontivivens nitratireducens</name>
    <dbReference type="NCBI Taxonomy" id="2758038"/>
    <lineage>
        <taxon>Bacteria</taxon>
        <taxon>Pseudomonadati</taxon>
        <taxon>Pseudomonadota</taxon>
        <taxon>Alphaproteobacteria</taxon>
        <taxon>Rhodobacterales</taxon>
        <taxon>Paracoccaceae</taxon>
        <taxon>Pontivivens</taxon>
    </lineage>
</organism>
<sequence>MKYLALTFTILATPALAQQSFDCVMDPAELVQVGSPVAGLLAQVNVRRGQQIAAGDVIAELTSEFEVATIGLLEARASSHAALDAQRARLELTQGRYERTRELMERGVTTQDAMAEVEAELVTAQSLVAQAELEQDVAARELDRARAALDQRIIRSPIDGLVFERRLTSGEYLTSDGYVTSLVQLDPLHVEAFLPVELFAEVAEGQNVTIRPAPPIGGVYQGTVTVRDRVFDAASGTFGVRVELPNPEGVLPAGHRCLLDLE</sequence>
<accession>A0A6G7VQS0</accession>
<evidence type="ECO:0000256" key="3">
    <source>
        <dbReference type="SAM" id="SignalP"/>
    </source>
</evidence>